<keyword evidence="3" id="KW-1185">Reference proteome</keyword>
<comment type="caution">
    <text evidence="2">The sequence shown here is derived from an EMBL/GenBank/DDBJ whole genome shotgun (WGS) entry which is preliminary data.</text>
</comment>
<accession>A0A6G0Y2N9</accession>
<evidence type="ECO:0000313" key="2">
    <source>
        <dbReference type="EMBL" id="KAF0748133.1"/>
    </source>
</evidence>
<name>A0A6G0Y2N9_APHCR</name>
<feature type="compositionally biased region" description="Basic and acidic residues" evidence="1">
    <location>
        <begin position="56"/>
        <end position="65"/>
    </location>
</feature>
<gene>
    <name evidence="2" type="ORF">FWK35_00018865</name>
</gene>
<dbReference type="AlphaFoldDB" id="A0A6G0Y2N9"/>
<dbReference type="EMBL" id="VUJU01006595">
    <property type="protein sequence ID" value="KAF0748133.1"/>
    <property type="molecule type" value="Genomic_DNA"/>
</dbReference>
<feature type="region of interest" description="Disordered" evidence="1">
    <location>
        <begin position="56"/>
        <end position="75"/>
    </location>
</feature>
<evidence type="ECO:0000313" key="3">
    <source>
        <dbReference type="Proteomes" id="UP000478052"/>
    </source>
</evidence>
<protein>
    <submittedName>
        <fullName evidence="2">Retrovirus-related Pol polyprotein from type-1 retrotransposable element R1 2</fullName>
    </submittedName>
</protein>
<evidence type="ECO:0000256" key="1">
    <source>
        <dbReference type="SAM" id="MobiDB-lite"/>
    </source>
</evidence>
<dbReference type="Proteomes" id="UP000478052">
    <property type="component" value="Unassembled WGS sequence"/>
</dbReference>
<organism evidence="2 3">
    <name type="scientific">Aphis craccivora</name>
    <name type="common">Cowpea aphid</name>
    <dbReference type="NCBI Taxonomy" id="307492"/>
    <lineage>
        <taxon>Eukaryota</taxon>
        <taxon>Metazoa</taxon>
        <taxon>Ecdysozoa</taxon>
        <taxon>Arthropoda</taxon>
        <taxon>Hexapoda</taxon>
        <taxon>Insecta</taxon>
        <taxon>Pterygota</taxon>
        <taxon>Neoptera</taxon>
        <taxon>Paraneoptera</taxon>
        <taxon>Hemiptera</taxon>
        <taxon>Sternorrhyncha</taxon>
        <taxon>Aphidomorpha</taxon>
        <taxon>Aphidoidea</taxon>
        <taxon>Aphididae</taxon>
        <taxon>Aphidini</taxon>
        <taxon>Aphis</taxon>
        <taxon>Aphis</taxon>
    </lineage>
</organism>
<reference evidence="2 3" key="1">
    <citation type="submission" date="2019-08" db="EMBL/GenBank/DDBJ databases">
        <title>Whole genome of Aphis craccivora.</title>
        <authorList>
            <person name="Voronova N.V."/>
            <person name="Shulinski R.S."/>
            <person name="Bandarenka Y.V."/>
            <person name="Zhorov D.G."/>
            <person name="Warner D."/>
        </authorList>
    </citation>
    <scope>NUCLEOTIDE SEQUENCE [LARGE SCALE GENOMIC DNA]</scope>
    <source>
        <strain evidence="2">180601</strain>
        <tissue evidence="2">Whole Body</tissue>
    </source>
</reference>
<sequence length="75" mass="8909">MTHITQCWYVTWHRIRNEAETYLGTRLTPGNIVTMLSSKRNWHIVDDLAHKIMSHKEAEERKRQTLPDLTTEMTS</sequence>
<proteinExistence type="predicted"/>